<dbReference type="RefSeq" id="WP_220662127.1">
    <property type="nucleotide sequence ID" value="NZ_CP069370.1"/>
</dbReference>
<accession>A0A8G1ED72</accession>
<evidence type="ECO:0000313" key="2">
    <source>
        <dbReference type="Proteomes" id="UP000826300"/>
    </source>
</evidence>
<dbReference type="SUPFAM" id="SSF46785">
    <property type="entry name" value="Winged helix' DNA-binding domain"/>
    <property type="match status" value="1"/>
</dbReference>
<dbReference type="AlphaFoldDB" id="A0A8G1ED72"/>
<keyword evidence="2" id="KW-1185">Reference proteome</keyword>
<dbReference type="Gene3D" id="1.10.10.10">
    <property type="entry name" value="Winged helix-like DNA-binding domain superfamily/Winged helix DNA-binding domain"/>
    <property type="match status" value="1"/>
</dbReference>
<proteinExistence type="predicted"/>
<dbReference type="Proteomes" id="UP000826300">
    <property type="component" value="Chromosome"/>
</dbReference>
<protein>
    <submittedName>
        <fullName evidence="1">Rrf2 family transcriptional regulator</fullName>
    </submittedName>
</protein>
<sequence>MTTQKPGTSALDSRVAGLVEGFGRDYPTYQYAFVNFLVDHLSDLSRSYGGDFQQILILAIIGQRRMNLRRRVDMADLPGPEAMAISASRLADVTGIPRETVRRKLESLRQKGWVVQGPDGGWSLAEDPDGRDLPVRRDHAEFDQRARLRIARLVAMLETFGRAPED</sequence>
<name>A0A8G1ED72_9RHOB</name>
<dbReference type="InterPro" id="IPR036388">
    <property type="entry name" value="WH-like_DNA-bd_sf"/>
</dbReference>
<dbReference type="KEGG" id="nsm:JO391_19860"/>
<gene>
    <name evidence="1" type="ORF">JO391_19860</name>
</gene>
<dbReference type="EMBL" id="CP069370">
    <property type="protein sequence ID" value="QYZ69911.1"/>
    <property type="molecule type" value="Genomic_DNA"/>
</dbReference>
<evidence type="ECO:0000313" key="1">
    <source>
        <dbReference type="EMBL" id="QYZ69911.1"/>
    </source>
</evidence>
<reference evidence="1" key="1">
    <citation type="submission" date="2021-02" db="EMBL/GenBank/DDBJ databases">
        <title>Rhodobacter shimadae sp. nov., an aerobic anoxygenic phototrophic bacterium isolated from a hot spring.</title>
        <authorList>
            <person name="Muramatsu S."/>
            <person name="Haruta S."/>
            <person name="Hirose S."/>
            <person name="Hanada S."/>
        </authorList>
    </citation>
    <scope>NUCLEOTIDE SEQUENCE</scope>
    <source>
        <strain evidence="1">N10</strain>
    </source>
</reference>
<organism evidence="1 2">
    <name type="scientific">Neotabrizicola shimadae</name>
    <dbReference type="NCBI Taxonomy" id="2807096"/>
    <lineage>
        <taxon>Bacteria</taxon>
        <taxon>Pseudomonadati</taxon>
        <taxon>Pseudomonadota</taxon>
        <taxon>Alphaproteobacteria</taxon>
        <taxon>Rhodobacterales</taxon>
        <taxon>Paracoccaceae</taxon>
        <taxon>Neotabrizicola</taxon>
    </lineage>
</organism>
<dbReference type="InterPro" id="IPR036390">
    <property type="entry name" value="WH_DNA-bd_sf"/>
</dbReference>